<dbReference type="EMBL" id="CAJJDN010000029">
    <property type="protein sequence ID" value="CAD8072704.1"/>
    <property type="molecule type" value="Genomic_DNA"/>
</dbReference>
<dbReference type="Proteomes" id="UP000692954">
    <property type="component" value="Unassembled WGS sequence"/>
</dbReference>
<proteinExistence type="predicted"/>
<sequence length="69" mass="8630">MFWANNQYYKSNYRQHLDQVTLQMDYLKVKDTFINKINSQYMMDYGRMEKKWQGKINLKGYRSHWILVK</sequence>
<reference evidence="1" key="1">
    <citation type="submission" date="2021-01" db="EMBL/GenBank/DDBJ databases">
        <authorList>
            <consortium name="Genoscope - CEA"/>
            <person name="William W."/>
        </authorList>
    </citation>
    <scope>NUCLEOTIDE SEQUENCE</scope>
</reference>
<evidence type="ECO:0000313" key="2">
    <source>
        <dbReference type="Proteomes" id="UP000692954"/>
    </source>
</evidence>
<keyword evidence="2" id="KW-1185">Reference proteome</keyword>
<comment type="caution">
    <text evidence="1">The sequence shown here is derived from an EMBL/GenBank/DDBJ whole genome shotgun (WGS) entry which is preliminary data.</text>
</comment>
<dbReference type="AlphaFoldDB" id="A0A8S1MBS3"/>
<protein>
    <submittedName>
        <fullName evidence="1">Uncharacterized protein</fullName>
    </submittedName>
</protein>
<organism evidence="1 2">
    <name type="scientific">Paramecium sonneborni</name>
    <dbReference type="NCBI Taxonomy" id="65129"/>
    <lineage>
        <taxon>Eukaryota</taxon>
        <taxon>Sar</taxon>
        <taxon>Alveolata</taxon>
        <taxon>Ciliophora</taxon>
        <taxon>Intramacronucleata</taxon>
        <taxon>Oligohymenophorea</taxon>
        <taxon>Peniculida</taxon>
        <taxon>Parameciidae</taxon>
        <taxon>Paramecium</taxon>
    </lineage>
</organism>
<gene>
    <name evidence="1" type="ORF">PSON_ATCC_30995.1.T0290305</name>
</gene>
<accession>A0A8S1MBS3</accession>
<name>A0A8S1MBS3_9CILI</name>
<evidence type="ECO:0000313" key="1">
    <source>
        <dbReference type="EMBL" id="CAD8072704.1"/>
    </source>
</evidence>